<comment type="caution">
    <text evidence="1">The sequence shown here is derived from an EMBL/GenBank/DDBJ whole genome shotgun (WGS) entry which is preliminary data.</text>
</comment>
<protein>
    <submittedName>
        <fullName evidence="1">Uncharacterized protein</fullName>
    </submittedName>
</protein>
<accession>A0ABT0Q1F3</accession>
<dbReference type="EMBL" id="JAMFMB010000009">
    <property type="protein sequence ID" value="MCL6283627.1"/>
    <property type="molecule type" value="Genomic_DNA"/>
</dbReference>
<proteinExistence type="predicted"/>
<organism evidence="1 2">
    <name type="scientific">Ruegeria spongiae</name>
    <dbReference type="NCBI Taxonomy" id="2942209"/>
    <lineage>
        <taxon>Bacteria</taxon>
        <taxon>Pseudomonadati</taxon>
        <taxon>Pseudomonadota</taxon>
        <taxon>Alphaproteobacteria</taxon>
        <taxon>Rhodobacterales</taxon>
        <taxon>Roseobacteraceae</taxon>
        <taxon>Ruegeria</taxon>
    </lineage>
</organism>
<dbReference type="RefSeq" id="WP_249709007.1">
    <property type="nucleotide sequence ID" value="NZ_JAMFMB010000009.1"/>
</dbReference>
<dbReference type="Proteomes" id="UP001203880">
    <property type="component" value="Unassembled WGS sequence"/>
</dbReference>
<keyword evidence="2" id="KW-1185">Reference proteome</keyword>
<gene>
    <name evidence="1" type="ORF">M3P21_08795</name>
</gene>
<sequence>MKYAERTKLRRECSRLIRCFTLAQDADRGRSAYKVPRTVAKKIEDIVDGDSARLMSSNFSEIMQDAGFYRDITGDPRRNPGNWVTGGRTIHGGEPVSKWEPGHRFFPLLRAIVAMYGPDDSVASDSGSEAA</sequence>
<name>A0ABT0Q1F3_9RHOB</name>
<evidence type="ECO:0000313" key="1">
    <source>
        <dbReference type="EMBL" id="MCL6283627.1"/>
    </source>
</evidence>
<evidence type="ECO:0000313" key="2">
    <source>
        <dbReference type="Proteomes" id="UP001203880"/>
    </source>
</evidence>
<reference evidence="1" key="1">
    <citation type="submission" date="2022-05" db="EMBL/GenBank/DDBJ databases">
        <authorList>
            <person name="Park J.-S."/>
        </authorList>
    </citation>
    <scope>NUCLEOTIDE SEQUENCE</scope>
    <source>
        <strain evidence="1">2012CJ41-6</strain>
    </source>
</reference>